<sequence>MGIAESNMDNLVEFSKLIEEHKQKLLSDQEGGSSKKDQEKMFDSFVGLSAPKEVDVHPPAQSKNKGSGKRMKSNKENSIAASQKKRRICKTCGERAGHNARTCPKKGDMCISTVHD</sequence>
<protein>
    <submittedName>
        <fullName evidence="2">Uncharacterized protein</fullName>
    </submittedName>
</protein>
<name>A0A9N7MHH4_STRHE</name>
<organism evidence="2 3">
    <name type="scientific">Striga hermonthica</name>
    <name type="common">Purple witchweed</name>
    <name type="synonym">Buchnera hermonthica</name>
    <dbReference type="NCBI Taxonomy" id="68872"/>
    <lineage>
        <taxon>Eukaryota</taxon>
        <taxon>Viridiplantae</taxon>
        <taxon>Streptophyta</taxon>
        <taxon>Embryophyta</taxon>
        <taxon>Tracheophyta</taxon>
        <taxon>Spermatophyta</taxon>
        <taxon>Magnoliopsida</taxon>
        <taxon>eudicotyledons</taxon>
        <taxon>Gunneridae</taxon>
        <taxon>Pentapetalae</taxon>
        <taxon>asterids</taxon>
        <taxon>lamiids</taxon>
        <taxon>Lamiales</taxon>
        <taxon>Orobanchaceae</taxon>
        <taxon>Buchnereae</taxon>
        <taxon>Striga</taxon>
    </lineage>
</organism>
<evidence type="ECO:0000313" key="2">
    <source>
        <dbReference type="EMBL" id="CAA0806427.1"/>
    </source>
</evidence>
<feature type="compositionally biased region" description="Basic and acidic residues" evidence="1">
    <location>
        <begin position="24"/>
        <end position="42"/>
    </location>
</feature>
<dbReference type="OrthoDB" id="1745003at2759"/>
<accession>A0A9N7MHH4</accession>
<keyword evidence="3" id="KW-1185">Reference proteome</keyword>
<gene>
    <name evidence="2" type="ORF">SHERM_09317</name>
</gene>
<dbReference type="EMBL" id="CACSLK010000984">
    <property type="protein sequence ID" value="CAA0806427.1"/>
    <property type="molecule type" value="Genomic_DNA"/>
</dbReference>
<proteinExistence type="predicted"/>
<feature type="region of interest" description="Disordered" evidence="1">
    <location>
        <begin position="24"/>
        <end position="86"/>
    </location>
</feature>
<dbReference type="AlphaFoldDB" id="A0A9N7MHH4"/>
<evidence type="ECO:0000313" key="3">
    <source>
        <dbReference type="Proteomes" id="UP001153555"/>
    </source>
</evidence>
<comment type="caution">
    <text evidence="2">The sequence shown here is derived from an EMBL/GenBank/DDBJ whole genome shotgun (WGS) entry which is preliminary data.</text>
</comment>
<evidence type="ECO:0000256" key="1">
    <source>
        <dbReference type="SAM" id="MobiDB-lite"/>
    </source>
</evidence>
<dbReference type="Proteomes" id="UP001153555">
    <property type="component" value="Unassembled WGS sequence"/>
</dbReference>
<reference evidence="2" key="1">
    <citation type="submission" date="2019-12" db="EMBL/GenBank/DDBJ databases">
        <authorList>
            <person name="Scholes J."/>
        </authorList>
    </citation>
    <scope>NUCLEOTIDE SEQUENCE</scope>
</reference>